<dbReference type="AlphaFoldDB" id="M2STQ3"/>
<dbReference type="Proteomes" id="UP000016936">
    <property type="component" value="Unassembled WGS sequence"/>
</dbReference>
<keyword evidence="4" id="KW-1185">Reference proteome</keyword>
<dbReference type="OMA" id="PFNICSF"/>
<proteinExistence type="predicted"/>
<reference evidence="3 4" key="1">
    <citation type="journal article" date="2012" name="PLoS Pathog.">
        <title>Diverse lifestyles and strategies of plant pathogenesis encoded in the genomes of eighteen Dothideomycetes fungi.</title>
        <authorList>
            <person name="Ohm R.A."/>
            <person name="Feau N."/>
            <person name="Henrissat B."/>
            <person name="Schoch C.L."/>
            <person name="Horwitz B.A."/>
            <person name="Barry K.W."/>
            <person name="Condon B.J."/>
            <person name="Copeland A.C."/>
            <person name="Dhillon B."/>
            <person name="Glaser F."/>
            <person name="Hesse C.N."/>
            <person name="Kosti I."/>
            <person name="LaButti K."/>
            <person name="Lindquist E.A."/>
            <person name="Lucas S."/>
            <person name="Salamov A.A."/>
            <person name="Bradshaw R.E."/>
            <person name="Ciuffetti L."/>
            <person name="Hamelin R.C."/>
            <person name="Kema G.H.J."/>
            <person name="Lawrence C."/>
            <person name="Scott J.A."/>
            <person name="Spatafora J.W."/>
            <person name="Turgeon B.G."/>
            <person name="de Wit P.J.G.M."/>
            <person name="Zhong S."/>
            <person name="Goodwin S.B."/>
            <person name="Grigoriev I.V."/>
        </authorList>
    </citation>
    <scope>NUCLEOTIDE SEQUENCE [LARGE SCALE GENOMIC DNA]</scope>
    <source>
        <strain evidence="4">C5 / ATCC 48332 / race O</strain>
    </source>
</reference>
<feature type="domain" description="VIT" evidence="2">
    <location>
        <begin position="8"/>
        <end position="139"/>
    </location>
</feature>
<reference evidence="4" key="2">
    <citation type="journal article" date="2013" name="PLoS Genet.">
        <title>Comparative genome structure, secondary metabolite, and effector coding capacity across Cochliobolus pathogens.</title>
        <authorList>
            <person name="Condon B.J."/>
            <person name="Leng Y."/>
            <person name="Wu D."/>
            <person name="Bushley K.E."/>
            <person name="Ohm R.A."/>
            <person name="Otillar R."/>
            <person name="Martin J."/>
            <person name="Schackwitz W."/>
            <person name="Grimwood J."/>
            <person name="MohdZainudin N."/>
            <person name="Xue C."/>
            <person name="Wang R."/>
            <person name="Manning V.A."/>
            <person name="Dhillon B."/>
            <person name="Tu Z.J."/>
            <person name="Steffenson B.J."/>
            <person name="Salamov A."/>
            <person name="Sun H."/>
            <person name="Lowry S."/>
            <person name="LaButti K."/>
            <person name="Han J."/>
            <person name="Copeland A."/>
            <person name="Lindquist E."/>
            <person name="Barry K."/>
            <person name="Schmutz J."/>
            <person name="Baker S.E."/>
            <person name="Ciuffetti L.M."/>
            <person name="Grigoriev I.V."/>
            <person name="Zhong S."/>
            <person name="Turgeon B.G."/>
        </authorList>
    </citation>
    <scope>NUCLEOTIDE SEQUENCE [LARGE SCALE GENOMIC DNA]</scope>
    <source>
        <strain evidence="4">C5 / ATCC 48332 / race O</strain>
    </source>
</reference>
<dbReference type="PROSITE" id="PS50234">
    <property type="entry name" value="VWFA"/>
    <property type="match status" value="1"/>
</dbReference>
<dbReference type="PANTHER" id="PTHR45737:SF6">
    <property type="entry name" value="VON WILLEBRAND FACTOR A DOMAIN-CONTAINING PROTEIN 5A"/>
    <property type="match status" value="1"/>
</dbReference>
<dbReference type="PROSITE" id="PS51468">
    <property type="entry name" value="VIT"/>
    <property type="match status" value="1"/>
</dbReference>
<gene>
    <name evidence="3" type="ORF">COCHEDRAFT_1182029</name>
</gene>
<dbReference type="InterPro" id="IPR036465">
    <property type="entry name" value="vWFA_dom_sf"/>
</dbReference>
<dbReference type="EMBL" id="KB445580">
    <property type="protein sequence ID" value="EMD88745.1"/>
    <property type="molecule type" value="Genomic_DNA"/>
</dbReference>
<evidence type="ECO:0000259" key="2">
    <source>
        <dbReference type="PROSITE" id="PS51468"/>
    </source>
</evidence>
<organism evidence="3 4">
    <name type="scientific">Cochliobolus heterostrophus (strain C5 / ATCC 48332 / race O)</name>
    <name type="common">Southern corn leaf blight fungus</name>
    <name type="synonym">Bipolaris maydis</name>
    <dbReference type="NCBI Taxonomy" id="701091"/>
    <lineage>
        <taxon>Eukaryota</taxon>
        <taxon>Fungi</taxon>
        <taxon>Dikarya</taxon>
        <taxon>Ascomycota</taxon>
        <taxon>Pezizomycotina</taxon>
        <taxon>Dothideomycetes</taxon>
        <taxon>Pleosporomycetidae</taxon>
        <taxon>Pleosporales</taxon>
        <taxon>Pleosporineae</taxon>
        <taxon>Pleosporaceae</taxon>
        <taxon>Bipolaris</taxon>
    </lineage>
</organism>
<dbReference type="Gene3D" id="3.40.50.410">
    <property type="entry name" value="von Willebrand factor, type A domain"/>
    <property type="match status" value="1"/>
</dbReference>
<evidence type="ECO:0008006" key="5">
    <source>
        <dbReference type="Google" id="ProtNLM"/>
    </source>
</evidence>
<dbReference type="InterPro" id="IPR002035">
    <property type="entry name" value="VWF_A"/>
</dbReference>
<dbReference type="PANTHER" id="PTHR45737">
    <property type="entry name" value="VON WILLEBRAND FACTOR A DOMAIN-CONTAINING PROTEIN 5A"/>
    <property type="match status" value="1"/>
</dbReference>
<name>M2STQ3_COCH5</name>
<evidence type="ECO:0000313" key="4">
    <source>
        <dbReference type="Proteomes" id="UP000016936"/>
    </source>
</evidence>
<dbReference type="SMART" id="SM00327">
    <property type="entry name" value="VWA"/>
    <property type="match status" value="1"/>
</dbReference>
<evidence type="ECO:0000259" key="1">
    <source>
        <dbReference type="PROSITE" id="PS50234"/>
    </source>
</evidence>
<dbReference type="STRING" id="701091.M2STQ3"/>
<dbReference type="Pfam" id="PF13768">
    <property type="entry name" value="VWA_3"/>
    <property type="match status" value="1"/>
</dbReference>
<dbReference type="eggNOG" id="ENOG502QRPK">
    <property type="taxonomic scope" value="Eukaryota"/>
</dbReference>
<protein>
    <recommendedName>
        <fullName evidence="5">VIT domain-containing protein</fullName>
    </recommendedName>
</protein>
<dbReference type="OrthoDB" id="1729737at2759"/>
<dbReference type="SMART" id="SM00609">
    <property type="entry name" value="VIT"/>
    <property type="match status" value="1"/>
</dbReference>
<dbReference type="HOGENOM" id="CLU_003826_2_0_1"/>
<sequence length="914" mass="99937">MMRDHICGCYIYNSEARRRTYLPQVHLDAHTTILSTASRTVLTQTFLNGSEDALDEIRYTFPLYDGVSVVDFYCEVGERTIYGLVKEKNDAKKTYEEAKQRGESAALLEQLPEAADVFTTTIGNIPHNAAVKTTIKYVQELKHDAEVDGVRFTMPTWIAPRYGGYPGRYPIELQQSLKPVPSEGISVTVDISMAEGIPIKKIVSPSHPIQVTLGSLSSSTIDEDQSLSRGSATLALGTAVLEKDFILQVVAKDIGVPQAILERHPTLPNQRALMTTLVPKFNLKSQKPEIILIADRSGSMQGENITTLKSALKIFLKSIPLGCTFNICSFGSRHEFLWHESQVYDERTLQQAIKCVQNFDANLGGTETLAAVKACVEARSKDSPTELILLTDGDIWSQDELFSYVSRETESGDVRVFPLGIGGGVSSALIEGVARAGCGFAQMVTDNEKMDSKVVRMLKGALTPHIKDYRLEIKYEDGNVKAVADGLRVHLDAKHSSDKTETKPISLYDPDVKEEHPKEGESKDIFAGLPDLKRPALLQTPHRIPSLFPFYRTCVYLLIAPESSDSKIKSVVLRGTSPQGPLELEIPVESRKDTDNMIHQLAARKATQELEEGRGWISGATIDDTGVLVKEKHPSMYALLQRREAVRLGVEFQVGGKYCSFVAVEANESAITEMRQKALQATMDREEEDWDMINEDAPVSQPGTRLGATSRSRTLVGAMAVGGRLGGSRGGGRGGGRSGSNAMGFFNLSSAATSLMTSRARFCSSTADEAKEEEEESDEDMGCGLFDDVEEASAVEPPSPIESGKFLQSLIALQSFSGAWPSISRLPCQKMGISIAEAKEVVQRLVDDGVAKDVTVAEQYVATAAVISFLEKKMADKEETWELVVEKARTWLQDTVDAAYLGRVLVAGASIALA</sequence>
<dbReference type="Pfam" id="PF08487">
    <property type="entry name" value="VIT"/>
    <property type="match status" value="1"/>
</dbReference>
<dbReference type="InterPro" id="IPR013694">
    <property type="entry name" value="VIT"/>
</dbReference>
<evidence type="ECO:0000313" key="3">
    <source>
        <dbReference type="EMBL" id="EMD88745.1"/>
    </source>
</evidence>
<dbReference type="SUPFAM" id="SSF53300">
    <property type="entry name" value="vWA-like"/>
    <property type="match status" value="1"/>
</dbReference>
<feature type="domain" description="VWFA" evidence="1">
    <location>
        <begin position="289"/>
        <end position="466"/>
    </location>
</feature>
<accession>M2STQ3</accession>